<dbReference type="InterPro" id="IPR000182">
    <property type="entry name" value="GNAT_dom"/>
</dbReference>
<dbReference type="AlphaFoldDB" id="A0A3N8RST3"/>
<dbReference type="KEGG" id="bcon:NL30_04935"/>
<dbReference type="Proteomes" id="UP000269271">
    <property type="component" value="Unassembled WGS sequence"/>
</dbReference>
<evidence type="ECO:0000313" key="2">
    <source>
        <dbReference type="EMBL" id="RQT34986.1"/>
    </source>
</evidence>
<evidence type="ECO:0000259" key="1">
    <source>
        <dbReference type="Pfam" id="PF13302"/>
    </source>
</evidence>
<feature type="domain" description="N-acetyltransferase" evidence="1">
    <location>
        <begin position="14"/>
        <end position="152"/>
    </location>
</feature>
<dbReference type="Gene3D" id="3.40.630.30">
    <property type="match status" value="1"/>
</dbReference>
<reference evidence="2 3" key="1">
    <citation type="submission" date="2018-08" db="EMBL/GenBank/DDBJ databases">
        <title>Comparative analysis of Burkholderia isolates from Puerto Rico.</title>
        <authorList>
            <person name="Hall C."/>
            <person name="Sahl J."/>
            <person name="Wagner D."/>
        </authorList>
    </citation>
    <scope>NUCLEOTIDE SEQUENCE [LARGE SCALE GENOMIC DNA]</scope>
    <source>
        <strain evidence="2 3">Bp9001</strain>
    </source>
</reference>
<dbReference type="Pfam" id="PF13302">
    <property type="entry name" value="Acetyltransf_3"/>
    <property type="match status" value="1"/>
</dbReference>
<evidence type="ECO:0000313" key="3">
    <source>
        <dbReference type="Proteomes" id="UP000269271"/>
    </source>
</evidence>
<dbReference type="GO" id="GO:0005737">
    <property type="term" value="C:cytoplasm"/>
    <property type="evidence" value="ECO:0007669"/>
    <property type="project" value="TreeGrafter"/>
</dbReference>
<proteinExistence type="predicted"/>
<accession>A0A3N8RST3</accession>
<gene>
    <name evidence="2" type="ORF">DF037_06550</name>
</gene>
<dbReference type="GO" id="GO:1990189">
    <property type="term" value="F:protein N-terminal-serine acetyltransferase activity"/>
    <property type="evidence" value="ECO:0007669"/>
    <property type="project" value="TreeGrafter"/>
</dbReference>
<dbReference type="SUPFAM" id="SSF55729">
    <property type="entry name" value="Acyl-CoA N-acyltransferases (Nat)"/>
    <property type="match status" value="1"/>
</dbReference>
<dbReference type="EMBL" id="QTQX01000003">
    <property type="protein sequence ID" value="RQT34986.1"/>
    <property type="molecule type" value="Genomic_DNA"/>
</dbReference>
<dbReference type="InterPro" id="IPR016181">
    <property type="entry name" value="Acyl_CoA_acyltransferase"/>
</dbReference>
<sequence>MRLPPLTHLETEWLILRPLVPGDAPALFEQMLSDPETMKYLPIGRHGDLAQTHAYIAEARRGWRNRTLIRYVCECRATGQLAGVIELTPDLPGVRLSVMIAKRGGTRRRRACLMALQELLGWLLGQRGVQRIHAHCVAGSPAGHCIERLGFRCEAVLKRHELQPNRDLDAADCLLYVLTRHACPAAPAPDAGTWLRDLLRDSSGGRARL</sequence>
<keyword evidence="2" id="KW-0808">Transferase</keyword>
<protein>
    <submittedName>
        <fullName evidence="2">N-acetyltransferase</fullName>
    </submittedName>
</protein>
<dbReference type="PANTHER" id="PTHR43441:SF2">
    <property type="entry name" value="FAMILY ACETYLTRANSFERASE, PUTATIVE (AFU_ORTHOLOGUE AFUA_7G00850)-RELATED"/>
    <property type="match status" value="1"/>
</dbReference>
<organism evidence="2 3">
    <name type="scientific">Burkholderia contaminans</name>
    <dbReference type="NCBI Taxonomy" id="488447"/>
    <lineage>
        <taxon>Bacteria</taxon>
        <taxon>Pseudomonadati</taxon>
        <taxon>Pseudomonadota</taxon>
        <taxon>Betaproteobacteria</taxon>
        <taxon>Burkholderiales</taxon>
        <taxon>Burkholderiaceae</taxon>
        <taxon>Burkholderia</taxon>
        <taxon>Burkholderia cepacia complex</taxon>
    </lineage>
</organism>
<dbReference type="RefSeq" id="WP_046547804.1">
    <property type="nucleotide sequence ID" value="NZ_CABVQL010000001.1"/>
</dbReference>
<comment type="caution">
    <text evidence="2">The sequence shown here is derived from an EMBL/GenBank/DDBJ whole genome shotgun (WGS) entry which is preliminary data.</text>
</comment>
<dbReference type="InterPro" id="IPR051908">
    <property type="entry name" value="Ribosomal_N-acetyltransferase"/>
</dbReference>
<name>A0A3N8RST3_9BURK</name>
<dbReference type="GO" id="GO:0008999">
    <property type="term" value="F:protein-N-terminal-alanine acetyltransferase activity"/>
    <property type="evidence" value="ECO:0007669"/>
    <property type="project" value="TreeGrafter"/>
</dbReference>
<dbReference type="PANTHER" id="PTHR43441">
    <property type="entry name" value="RIBOSOMAL-PROTEIN-SERINE ACETYLTRANSFERASE"/>
    <property type="match status" value="1"/>
</dbReference>